<dbReference type="RefSeq" id="WP_070175939.1">
    <property type="nucleotide sequence ID" value="NZ_BMJR01000001.1"/>
</dbReference>
<dbReference type="EMBL" id="MJIC01000010">
    <property type="protein sequence ID" value="OFI35021.1"/>
    <property type="molecule type" value="Genomic_DNA"/>
</dbReference>
<organism evidence="2 3">
    <name type="scientific">Alteromonas lipolytica</name>
    <dbReference type="NCBI Taxonomy" id="1856405"/>
    <lineage>
        <taxon>Bacteria</taxon>
        <taxon>Pseudomonadati</taxon>
        <taxon>Pseudomonadota</taxon>
        <taxon>Gammaproteobacteria</taxon>
        <taxon>Alteromonadales</taxon>
        <taxon>Alteromonadaceae</taxon>
        <taxon>Alteromonas/Salinimonas group</taxon>
        <taxon>Alteromonas</taxon>
    </lineage>
</organism>
<proteinExistence type="predicted"/>
<dbReference type="STRING" id="1856405.BFC17_15810"/>
<sequence length="60" mass="6567">MSAIELLEKLGSQPDLSMQDLSSEQQALVKAQIEMAGESQPTLSIVEPTDPEPDEEPEQK</sequence>
<evidence type="ECO:0000313" key="2">
    <source>
        <dbReference type="EMBL" id="OFI35021.1"/>
    </source>
</evidence>
<reference evidence="2 3" key="1">
    <citation type="submission" date="2016-09" db="EMBL/GenBank/DDBJ databases">
        <title>Alteromonas lipolytica, a new species isolated from sea water.</title>
        <authorList>
            <person name="Wu Y.-H."/>
            <person name="Cheng H."/>
            <person name="Xu X.-W."/>
        </authorList>
    </citation>
    <scope>NUCLEOTIDE SEQUENCE [LARGE SCALE GENOMIC DNA]</scope>
    <source>
        <strain evidence="2 3">JW12</strain>
    </source>
</reference>
<dbReference type="AlphaFoldDB" id="A0A1E8FGG1"/>
<comment type="caution">
    <text evidence="2">The sequence shown here is derived from an EMBL/GenBank/DDBJ whole genome shotgun (WGS) entry which is preliminary data.</text>
</comment>
<protein>
    <submittedName>
        <fullName evidence="2">Uncharacterized protein</fullName>
    </submittedName>
</protein>
<accession>A0A1E8FGG1</accession>
<gene>
    <name evidence="2" type="ORF">BFC17_15810</name>
</gene>
<feature type="compositionally biased region" description="Acidic residues" evidence="1">
    <location>
        <begin position="49"/>
        <end position="60"/>
    </location>
</feature>
<evidence type="ECO:0000256" key="1">
    <source>
        <dbReference type="SAM" id="MobiDB-lite"/>
    </source>
</evidence>
<keyword evidence="3" id="KW-1185">Reference proteome</keyword>
<feature type="region of interest" description="Disordered" evidence="1">
    <location>
        <begin position="36"/>
        <end position="60"/>
    </location>
</feature>
<name>A0A1E8FGG1_9ALTE</name>
<dbReference type="Proteomes" id="UP000176037">
    <property type="component" value="Unassembled WGS sequence"/>
</dbReference>
<evidence type="ECO:0000313" key="3">
    <source>
        <dbReference type="Proteomes" id="UP000176037"/>
    </source>
</evidence>